<dbReference type="Proteomes" id="UP000053841">
    <property type="component" value="Unassembled WGS sequence"/>
</dbReference>
<evidence type="ECO:0000313" key="2">
    <source>
        <dbReference type="Proteomes" id="UP000053841"/>
    </source>
</evidence>
<sequence>PSSTYTNPSSPQSALDYSAHAFRLNNVIRLKQRQASSRSRIPTTLWRTPENRALTQSNIACNRTCNASFMSVMA</sequence>
<dbReference type="AlphaFoldDB" id="W6Y7B0"/>
<reference evidence="1 2" key="1">
    <citation type="journal article" date="2013" name="PLoS Genet.">
        <title>Comparative genome structure, secondary metabolite, and effector coding capacity across Cochliobolus pathogens.</title>
        <authorList>
            <person name="Condon B.J."/>
            <person name="Leng Y."/>
            <person name="Wu D."/>
            <person name="Bushley K.E."/>
            <person name="Ohm R.A."/>
            <person name="Otillar R."/>
            <person name="Martin J."/>
            <person name="Schackwitz W."/>
            <person name="Grimwood J."/>
            <person name="MohdZainudin N."/>
            <person name="Xue C."/>
            <person name="Wang R."/>
            <person name="Manning V.A."/>
            <person name="Dhillon B."/>
            <person name="Tu Z.J."/>
            <person name="Steffenson B.J."/>
            <person name="Salamov A."/>
            <person name="Sun H."/>
            <person name="Lowry S."/>
            <person name="LaButti K."/>
            <person name="Han J."/>
            <person name="Copeland A."/>
            <person name="Lindquist E."/>
            <person name="Barry K."/>
            <person name="Schmutz J."/>
            <person name="Baker S.E."/>
            <person name="Ciuffetti L.M."/>
            <person name="Grigoriev I.V."/>
            <person name="Zhong S."/>
            <person name="Turgeon B.G."/>
        </authorList>
    </citation>
    <scope>NUCLEOTIDE SEQUENCE [LARGE SCALE GENOMIC DNA]</scope>
    <source>
        <strain evidence="1 2">26-R-13</strain>
    </source>
</reference>
<gene>
    <name evidence="1" type="ORF">COCCADRAFT_96229</name>
</gene>
<protein>
    <submittedName>
        <fullName evidence="1">Uncharacterized protein</fullName>
    </submittedName>
</protein>
<evidence type="ECO:0000313" key="1">
    <source>
        <dbReference type="EMBL" id="EUC33330.1"/>
    </source>
</evidence>
<accession>W6Y7B0</accession>
<dbReference type="GeneID" id="19154108"/>
<name>W6Y7B0_COCC2</name>
<organism evidence="1 2">
    <name type="scientific">Cochliobolus carbonum (strain 26-R-13)</name>
    <name type="common">Maize leaf spot fungus</name>
    <name type="synonym">Bipolaris zeicola</name>
    <dbReference type="NCBI Taxonomy" id="930089"/>
    <lineage>
        <taxon>Eukaryota</taxon>
        <taxon>Fungi</taxon>
        <taxon>Dikarya</taxon>
        <taxon>Ascomycota</taxon>
        <taxon>Pezizomycotina</taxon>
        <taxon>Dothideomycetes</taxon>
        <taxon>Pleosporomycetidae</taxon>
        <taxon>Pleosporales</taxon>
        <taxon>Pleosporineae</taxon>
        <taxon>Pleosporaceae</taxon>
        <taxon>Bipolaris</taxon>
    </lineage>
</organism>
<dbReference type="KEGG" id="bze:COCCADRAFT_96229"/>
<feature type="non-terminal residue" evidence="1">
    <location>
        <position position="1"/>
    </location>
</feature>
<dbReference type="RefSeq" id="XP_007712325.1">
    <property type="nucleotide sequence ID" value="XM_007714135.1"/>
</dbReference>
<dbReference type="EMBL" id="KI964612">
    <property type="protein sequence ID" value="EUC33330.1"/>
    <property type="molecule type" value="Genomic_DNA"/>
</dbReference>
<keyword evidence="2" id="KW-1185">Reference proteome</keyword>
<dbReference type="HOGENOM" id="CLU_2694414_0_0_1"/>
<proteinExistence type="predicted"/>